<dbReference type="AlphaFoldDB" id="A0AAD1XAG4"/>
<evidence type="ECO:0000256" key="2">
    <source>
        <dbReference type="ARBA" id="ARBA00022679"/>
    </source>
</evidence>
<name>A0AAD1XAG4_EUPCR</name>
<accession>A0AAD1XAG4</accession>
<dbReference type="GO" id="GO:0052381">
    <property type="term" value="F:tRNA dimethylallyltransferase activity"/>
    <property type="evidence" value="ECO:0007669"/>
    <property type="project" value="InterPro"/>
</dbReference>
<dbReference type="Gene3D" id="1.10.20.140">
    <property type="match status" value="1"/>
</dbReference>
<gene>
    <name evidence="5" type="ORF">ECRASSUSDP1_LOCUS8307</name>
</gene>
<dbReference type="PANTHER" id="PTHR11088">
    <property type="entry name" value="TRNA DIMETHYLALLYLTRANSFERASE"/>
    <property type="match status" value="1"/>
</dbReference>
<evidence type="ECO:0000313" key="5">
    <source>
        <dbReference type="EMBL" id="CAI2367030.1"/>
    </source>
</evidence>
<protein>
    <recommendedName>
        <fullName evidence="7">tRNA dimethylallyltransferase</fullName>
    </recommendedName>
</protein>
<dbReference type="GO" id="GO:0005739">
    <property type="term" value="C:mitochondrion"/>
    <property type="evidence" value="ECO:0007669"/>
    <property type="project" value="TreeGrafter"/>
</dbReference>
<dbReference type="Proteomes" id="UP001295684">
    <property type="component" value="Unassembled WGS sequence"/>
</dbReference>
<keyword evidence="6" id="KW-1185">Reference proteome</keyword>
<evidence type="ECO:0000256" key="1">
    <source>
        <dbReference type="ARBA" id="ARBA00005842"/>
    </source>
</evidence>
<keyword evidence="4" id="KW-0067">ATP-binding</keyword>
<evidence type="ECO:0008006" key="7">
    <source>
        <dbReference type="Google" id="ProtNLM"/>
    </source>
</evidence>
<dbReference type="HAMAP" id="MF_00185">
    <property type="entry name" value="IPP_trans"/>
    <property type="match status" value="1"/>
</dbReference>
<evidence type="ECO:0000256" key="3">
    <source>
        <dbReference type="ARBA" id="ARBA00022741"/>
    </source>
</evidence>
<evidence type="ECO:0000256" key="4">
    <source>
        <dbReference type="ARBA" id="ARBA00022840"/>
    </source>
</evidence>
<dbReference type="GO" id="GO:0005524">
    <property type="term" value="F:ATP binding"/>
    <property type="evidence" value="ECO:0007669"/>
    <property type="project" value="UniProtKB-KW"/>
</dbReference>
<dbReference type="InterPro" id="IPR018022">
    <property type="entry name" value="IPT"/>
</dbReference>
<dbReference type="Pfam" id="PF01715">
    <property type="entry name" value="IPPT"/>
    <property type="match status" value="1"/>
</dbReference>
<reference evidence="5" key="1">
    <citation type="submission" date="2023-07" db="EMBL/GenBank/DDBJ databases">
        <authorList>
            <consortium name="AG Swart"/>
            <person name="Singh M."/>
            <person name="Singh A."/>
            <person name="Seah K."/>
            <person name="Emmerich C."/>
        </authorList>
    </citation>
    <scope>NUCLEOTIDE SEQUENCE</scope>
    <source>
        <strain evidence="5">DP1</strain>
    </source>
</reference>
<comment type="similarity">
    <text evidence="1">Belongs to the IPP transferase family.</text>
</comment>
<organism evidence="5 6">
    <name type="scientific">Euplotes crassus</name>
    <dbReference type="NCBI Taxonomy" id="5936"/>
    <lineage>
        <taxon>Eukaryota</taxon>
        <taxon>Sar</taxon>
        <taxon>Alveolata</taxon>
        <taxon>Ciliophora</taxon>
        <taxon>Intramacronucleata</taxon>
        <taxon>Spirotrichea</taxon>
        <taxon>Hypotrichia</taxon>
        <taxon>Euplotida</taxon>
        <taxon>Euplotidae</taxon>
        <taxon>Moneuplotes</taxon>
    </lineage>
</organism>
<dbReference type="GO" id="GO:0006400">
    <property type="term" value="P:tRNA modification"/>
    <property type="evidence" value="ECO:0007669"/>
    <property type="project" value="TreeGrafter"/>
</dbReference>
<sequence length="462" mass="53707">MESSTHSIQDMESEIFTKICENNRYILYILGSTATGKSKLALTLAEEIGGAIVNCDSMQLYKGGGIMTAKPSPEEQSIVPHYLYGYLETDIRDYNVNQWYSKALEAILEIVNCGKVPIICGGTFYYAQKLLYDTYIEDLQREEADPSQIQQAVESLEVDFKQKVLELHEYLLNEYWESLPEDHETYHYKEEGLFNDEICYELLKIIDKESSDFYKLQDHRRVCNALRKFYLNRGKVLTSDYIKYQKIKLRFPSVVIKLKVEPDLLLERVASRAKNMLYQVISIDGQHSSGLSEILEVFTDYEERKLTEEDFKKGILQSIGYKEFYPLYNLLSTEEKKHYVQSIRDLSTSSGIGKPCRNPLDSLREQLESDNAIKKCIDECIEKLIIKTKNYAKYQNKMLKKLRACIFYEYLRTKSNTENMISDCTEFIRTINTQLEDAQSTDMLYEPIKFNTKPTPLPEPPA</sequence>
<comment type="caution">
    <text evidence="5">The sequence shown here is derived from an EMBL/GenBank/DDBJ whole genome shotgun (WGS) entry which is preliminary data.</text>
</comment>
<keyword evidence="3" id="KW-0547">Nucleotide-binding</keyword>
<keyword evidence="2" id="KW-0808">Transferase</keyword>
<dbReference type="PANTHER" id="PTHR11088:SF89">
    <property type="entry name" value="TRNA DIMETHYLALLYLTRANSFERASE"/>
    <property type="match status" value="1"/>
</dbReference>
<dbReference type="InterPro" id="IPR039657">
    <property type="entry name" value="Dimethylallyltransferase"/>
</dbReference>
<proteinExistence type="inferred from homology"/>
<dbReference type="InterPro" id="IPR027417">
    <property type="entry name" value="P-loop_NTPase"/>
</dbReference>
<dbReference type="Gene3D" id="3.40.50.300">
    <property type="entry name" value="P-loop containing nucleotide triphosphate hydrolases"/>
    <property type="match status" value="1"/>
</dbReference>
<dbReference type="EMBL" id="CAMPGE010008122">
    <property type="protein sequence ID" value="CAI2367030.1"/>
    <property type="molecule type" value="Genomic_DNA"/>
</dbReference>
<dbReference type="SUPFAM" id="SSF52540">
    <property type="entry name" value="P-loop containing nucleoside triphosphate hydrolases"/>
    <property type="match status" value="2"/>
</dbReference>
<evidence type="ECO:0000313" key="6">
    <source>
        <dbReference type="Proteomes" id="UP001295684"/>
    </source>
</evidence>